<dbReference type="EMBL" id="JACOGG010000032">
    <property type="protein sequence ID" value="MBC3937122.1"/>
    <property type="molecule type" value="Genomic_DNA"/>
</dbReference>
<evidence type="ECO:0008006" key="4">
    <source>
        <dbReference type="Google" id="ProtNLM"/>
    </source>
</evidence>
<dbReference type="RefSeq" id="WP_186882633.1">
    <property type="nucleotide sequence ID" value="NZ_JACOGG010000032.1"/>
</dbReference>
<dbReference type="Proteomes" id="UP000612361">
    <property type="component" value="Unassembled WGS sequence"/>
</dbReference>
<evidence type="ECO:0000313" key="3">
    <source>
        <dbReference type="Proteomes" id="UP000612361"/>
    </source>
</evidence>
<dbReference type="PROSITE" id="PS51257">
    <property type="entry name" value="PROKAR_LIPOPROTEIN"/>
    <property type="match status" value="1"/>
</dbReference>
<organism evidence="2 3">
    <name type="scientific">Undibacterium rugosum</name>
    <dbReference type="NCBI Taxonomy" id="2762291"/>
    <lineage>
        <taxon>Bacteria</taxon>
        <taxon>Pseudomonadati</taxon>
        <taxon>Pseudomonadota</taxon>
        <taxon>Betaproteobacteria</taxon>
        <taxon>Burkholderiales</taxon>
        <taxon>Oxalobacteraceae</taxon>
        <taxon>Undibacterium</taxon>
    </lineage>
</organism>
<feature type="compositionally biased region" description="Low complexity" evidence="1">
    <location>
        <begin position="137"/>
        <end position="149"/>
    </location>
</feature>
<evidence type="ECO:0000256" key="1">
    <source>
        <dbReference type="SAM" id="MobiDB-lite"/>
    </source>
</evidence>
<sequence length="171" mass="17522">MKKHACKDAQSSRRRATKALPLLLAGSASLVACSEQPVQELTQIRDEYQNIEDCRKDWGDGPACELQPGSNLQEAALAPASSATTSNTSGTSSYTSGYTSSGSHGYYGGGGHFLGPSYIAGEREASRQSMGLRNSQSDHASGHSVSRSSGGRGAVSRGGFGGSAHGHSGGG</sequence>
<evidence type="ECO:0000313" key="2">
    <source>
        <dbReference type="EMBL" id="MBC3937122.1"/>
    </source>
</evidence>
<gene>
    <name evidence="2" type="ORF">H8K47_17330</name>
</gene>
<name>A0A923I5X0_9BURK</name>
<reference evidence="2" key="1">
    <citation type="submission" date="2020-08" db="EMBL/GenBank/DDBJ databases">
        <title>Novel species isolated from subtropical streams in China.</title>
        <authorList>
            <person name="Lu H."/>
        </authorList>
    </citation>
    <scope>NUCLEOTIDE SEQUENCE</scope>
    <source>
        <strain evidence="2">CY7W</strain>
    </source>
</reference>
<keyword evidence="3" id="KW-1185">Reference proteome</keyword>
<comment type="caution">
    <text evidence="2">The sequence shown here is derived from an EMBL/GenBank/DDBJ whole genome shotgun (WGS) entry which is preliminary data.</text>
</comment>
<feature type="compositionally biased region" description="Gly residues" evidence="1">
    <location>
        <begin position="150"/>
        <end position="171"/>
    </location>
</feature>
<feature type="compositionally biased region" description="Low complexity" evidence="1">
    <location>
        <begin position="81"/>
        <end position="101"/>
    </location>
</feature>
<proteinExistence type="predicted"/>
<accession>A0A923I5X0</accession>
<dbReference type="AlphaFoldDB" id="A0A923I5X0"/>
<protein>
    <recommendedName>
        <fullName evidence="4">DUF1190 domain-containing protein</fullName>
    </recommendedName>
</protein>
<feature type="region of interest" description="Disordered" evidence="1">
    <location>
        <begin position="124"/>
        <end position="171"/>
    </location>
</feature>
<feature type="region of interest" description="Disordered" evidence="1">
    <location>
        <begin position="76"/>
        <end position="101"/>
    </location>
</feature>